<dbReference type="InterPro" id="IPR039646">
    <property type="entry name" value="ZNHIT2"/>
</dbReference>
<dbReference type="AlphaFoldDB" id="A0A1B6D5B0"/>
<feature type="domain" description="HIT-type" evidence="2">
    <location>
        <begin position="13"/>
        <end position="46"/>
    </location>
</feature>
<dbReference type="InterPro" id="IPR007529">
    <property type="entry name" value="Znf_HIT"/>
</dbReference>
<accession>A0A1B6D5B0</accession>
<keyword evidence="1" id="KW-0862">Zinc</keyword>
<name>A0A1B6D5B0_9HEMI</name>
<reference evidence="3" key="1">
    <citation type="submission" date="2015-12" db="EMBL/GenBank/DDBJ databases">
        <title>De novo transcriptome assembly of four potential Pierce s Disease insect vectors from Arizona vineyards.</title>
        <authorList>
            <person name="Tassone E.E."/>
        </authorList>
    </citation>
    <scope>NUCLEOTIDE SEQUENCE</scope>
</reference>
<dbReference type="EMBL" id="GEDC01012676">
    <property type="protein sequence ID" value="JAS24622.1"/>
    <property type="molecule type" value="Transcribed_RNA"/>
</dbReference>
<proteinExistence type="predicted"/>
<keyword evidence="1" id="KW-0863">Zinc-finger</keyword>
<dbReference type="PANTHER" id="PTHR15555">
    <property type="entry name" value="ZINC FINGER HIT DOMAIN CONTAINING PROTEIN 2 PROTEIN FON -RELATED"/>
    <property type="match status" value="1"/>
</dbReference>
<dbReference type="Pfam" id="PF04438">
    <property type="entry name" value="zf-HIT"/>
    <property type="match status" value="1"/>
</dbReference>
<dbReference type="GO" id="GO:0008270">
    <property type="term" value="F:zinc ion binding"/>
    <property type="evidence" value="ECO:0007669"/>
    <property type="project" value="UniProtKB-UniRule"/>
</dbReference>
<gene>
    <name evidence="4" type="ORF">g.6787</name>
    <name evidence="3" type="ORF">g.6788</name>
</gene>
<sequence length="357" mass="40819">MEMSKESSSINLCKLCNELEAKYTCPRCNILYCSLKCYQSELHLQCSESFYKECVLSDIAEGNLDKDSQRKMLEILQRVQNIDNTFEDDELSLDSDDDSDTDLAERLKDVDLNDADSVWKYLSSSEKQEFQEMVRTGDICKVIPQWEPWWCYRQENKLVEEIVPDDNNKDDIHQKCPSVKLDVTPFSTLTKLTPSPCVRCNLINILAAYIVVSRYFIGKHHDEPIESTSTMLMLSKNLASNQNFEAVDLATESVIQESINNPSFIGKVESLELKEDLTKVLAGPSEKEHNFYVLAALNDLHKLFNSSKQCLSGLGKNTKSEFSQKYPEASLPPTPKAKLTSCIKKIEYLISWTKEHY</sequence>
<evidence type="ECO:0000259" key="2">
    <source>
        <dbReference type="PROSITE" id="PS51083"/>
    </source>
</evidence>
<dbReference type="Gene3D" id="3.30.60.190">
    <property type="match status" value="1"/>
</dbReference>
<dbReference type="SUPFAM" id="SSF144232">
    <property type="entry name" value="HIT/MYND zinc finger-like"/>
    <property type="match status" value="1"/>
</dbReference>
<dbReference type="PANTHER" id="PTHR15555:SF0">
    <property type="entry name" value="ZINC FINGER HIT DOMAIN-CONTAINING PROTEIN 2"/>
    <property type="match status" value="1"/>
</dbReference>
<dbReference type="EMBL" id="GEDC01016553">
    <property type="protein sequence ID" value="JAS20745.1"/>
    <property type="molecule type" value="Transcribed_RNA"/>
</dbReference>
<evidence type="ECO:0000313" key="4">
    <source>
        <dbReference type="EMBL" id="JAS24622.1"/>
    </source>
</evidence>
<evidence type="ECO:0000313" key="3">
    <source>
        <dbReference type="EMBL" id="JAS20745.1"/>
    </source>
</evidence>
<organism evidence="3">
    <name type="scientific">Clastoptera arizonana</name>
    <name type="common">Arizona spittle bug</name>
    <dbReference type="NCBI Taxonomy" id="38151"/>
    <lineage>
        <taxon>Eukaryota</taxon>
        <taxon>Metazoa</taxon>
        <taxon>Ecdysozoa</taxon>
        <taxon>Arthropoda</taxon>
        <taxon>Hexapoda</taxon>
        <taxon>Insecta</taxon>
        <taxon>Pterygota</taxon>
        <taxon>Neoptera</taxon>
        <taxon>Paraneoptera</taxon>
        <taxon>Hemiptera</taxon>
        <taxon>Auchenorrhyncha</taxon>
        <taxon>Cercopoidea</taxon>
        <taxon>Clastopteridae</taxon>
        <taxon>Clastoptera</taxon>
    </lineage>
</organism>
<dbReference type="CDD" id="cd23024">
    <property type="entry name" value="zf-HIT_ZNHIT2-3"/>
    <property type="match status" value="1"/>
</dbReference>
<evidence type="ECO:0000256" key="1">
    <source>
        <dbReference type="PROSITE-ProRule" id="PRU00453"/>
    </source>
</evidence>
<dbReference type="PROSITE" id="PS51083">
    <property type="entry name" value="ZF_HIT"/>
    <property type="match status" value="1"/>
</dbReference>
<keyword evidence="1" id="KW-0479">Metal-binding</keyword>
<protein>
    <recommendedName>
        <fullName evidence="2">HIT-type domain-containing protein</fullName>
    </recommendedName>
</protein>